<dbReference type="PANTHER" id="PTHR13847">
    <property type="entry name" value="SARCOSINE DEHYDROGENASE-RELATED"/>
    <property type="match status" value="1"/>
</dbReference>
<evidence type="ECO:0000313" key="4">
    <source>
        <dbReference type="EMBL" id="TRW18299.1"/>
    </source>
</evidence>
<dbReference type="PANTHER" id="PTHR13847:SF287">
    <property type="entry name" value="FAD-DEPENDENT OXIDOREDUCTASE DOMAIN-CONTAINING PROTEIN 1"/>
    <property type="match status" value="1"/>
</dbReference>
<evidence type="ECO:0000256" key="2">
    <source>
        <dbReference type="SAM" id="SignalP"/>
    </source>
</evidence>
<reference evidence="4 5" key="1">
    <citation type="submission" date="2019-07" db="EMBL/GenBank/DDBJ databases">
        <title>Novel species isolated from glacier.</title>
        <authorList>
            <person name="Liu Q."/>
            <person name="Xin Y.-H."/>
        </authorList>
    </citation>
    <scope>NUCLEOTIDE SEQUENCE [LARGE SCALE GENOMIC DNA]</scope>
    <source>
        <strain evidence="4 5">LB1R16</strain>
    </source>
</reference>
<feature type="domain" description="FAD dependent oxidoreductase" evidence="3">
    <location>
        <begin position="4"/>
        <end position="345"/>
    </location>
</feature>
<dbReference type="InterPro" id="IPR006076">
    <property type="entry name" value="FAD-dep_OxRdtase"/>
</dbReference>
<keyword evidence="2" id="KW-0732">Signal</keyword>
<dbReference type="RefSeq" id="WP_144236992.1">
    <property type="nucleotide sequence ID" value="NZ_VJWA01000001.1"/>
</dbReference>
<dbReference type="AlphaFoldDB" id="A0A552UJ78"/>
<dbReference type="GO" id="GO:0016491">
    <property type="term" value="F:oxidoreductase activity"/>
    <property type="evidence" value="ECO:0007669"/>
    <property type="project" value="UniProtKB-KW"/>
</dbReference>
<dbReference type="EMBL" id="VJWA01000001">
    <property type="protein sequence ID" value="TRW18299.1"/>
    <property type="molecule type" value="Genomic_DNA"/>
</dbReference>
<feature type="chain" id="PRO_5021903972" evidence="2">
    <location>
        <begin position="21"/>
        <end position="368"/>
    </location>
</feature>
<dbReference type="InterPro" id="IPR036188">
    <property type="entry name" value="FAD/NAD-bd_sf"/>
</dbReference>
<sequence>MRPRIAIVGAGMGGASLAWALGDTADVTLIEAEAHPGYHTTGRSAAFWVPSYGGPAVLPLTAASRDFFMDPPPGFARPLLTPRAGLHLAAPGDDAAIGALAADFDRDGIDYARLDAGALAERFPMLAEGWSRAGLLEGDCWDIDVAALHAGFLGGARRAGTALLTDARVTALHREGAGWRIVTTAGEVAADIVVDAAGAWADGLAELAGAQPLSLTPLRRTMVVLDVDPVPDPTLPVTFDAAGTFYFKPDAGRMWVSPHDEIPDVPRDAAPEEMDIAVAVDRFQSATRYRVRRVERHWAGLRTFAPDRAPVIGFDAAVPGFFWCAGQGGIGIQTAPAWGRLAADLLLVRETQVDAAPYDPARLAKMNK</sequence>
<dbReference type="Gene3D" id="3.50.50.60">
    <property type="entry name" value="FAD/NAD(P)-binding domain"/>
    <property type="match status" value="1"/>
</dbReference>
<dbReference type="Pfam" id="PF01266">
    <property type="entry name" value="DAO"/>
    <property type="match status" value="1"/>
</dbReference>
<organism evidence="4 5">
    <name type="scientific">Glacieibacterium frigidum</name>
    <dbReference type="NCBI Taxonomy" id="2593303"/>
    <lineage>
        <taxon>Bacteria</taxon>
        <taxon>Pseudomonadati</taxon>
        <taxon>Pseudomonadota</taxon>
        <taxon>Alphaproteobacteria</taxon>
        <taxon>Sphingomonadales</taxon>
        <taxon>Sphingosinicellaceae</taxon>
        <taxon>Glacieibacterium</taxon>
    </lineage>
</organism>
<evidence type="ECO:0000259" key="3">
    <source>
        <dbReference type="Pfam" id="PF01266"/>
    </source>
</evidence>
<name>A0A552UJ78_9SPHN</name>
<dbReference type="SUPFAM" id="SSF51905">
    <property type="entry name" value="FAD/NAD(P)-binding domain"/>
    <property type="match status" value="1"/>
</dbReference>
<dbReference type="Gene3D" id="3.30.9.10">
    <property type="entry name" value="D-Amino Acid Oxidase, subunit A, domain 2"/>
    <property type="match status" value="1"/>
</dbReference>
<comment type="caution">
    <text evidence="4">The sequence shown here is derived from an EMBL/GenBank/DDBJ whole genome shotgun (WGS) entry which is preliminary data.</text>
</comment>
<protein>
    <submittedName>
        <fullName evidence="4">FAD-binding oxidoreductase</fullName>
    </submittedName>
</protein>
<evidence type="ECO:0000256" key="1">
    <source>
        <dbReference type="ARBA" id="ARBA00023002"/>
    </source>
</evidence>
<feature type="signal peptide" evidence="2">
    <location>
        <begin position="1"/>
        <end position="20"/>
    </location>
</feature>
<dbReference type="Proteomes" id="UP000317894">
    <property type="component" value="Unassembled WGS sequence"/>
</dbReference>
<dbReference type="OrthoDB" id="7421214at2"/>
<accession>A0A552UJ78</accession>
<evidence type="ECO:0000313" key="5">
    <source>
        <dbReference type="Proteomes" id="UP000317894"/>
    </source>
</evidence>
<keyword evidence="1" id="KW-0560">Oxidoreductase</keyword>
<keyword evidence="5" id="KW-1185">Reference proteome</keyword>
<dbReference type="GO" id="GO:0005737">
    <property type="term" value="C:cytoplasm"/>
    <property type="evidence" value="ECO:0007669"/>
    <property type="project" value="TreeGrafter"/>
</dbReference>
<gene>
    <name evidence="4" type="ORF">FMM06_09460</name>
</gene>
<proteinExistence type="predicted"/>